<evidence type="ECO:0000313" key="5">
    <source>
        <dbReference type="Proteomes" id="UP000472264"/>
    </source>
</evidence>
<reference evidence="4" key="1">
    <citation type="submission" date="2021-04" db="EMBL/GenBank/DDBJ databases">
        <authorList>
            <consortium name="Wellcome Sanger Institute Data Sharing"/>
        </authorList>
    </citation>
    <scope>NUCLEOTIDE SEQUENCE [LARGE SCALE GENOMIC DNA]</scope>
</reference>
<dbReference type="InterPro" id="IPR016201">
    <property type="entry name" value="PSI"/>
</dbReference>
<organism evidence="4 5">
    <name type="scientific">Echeneis naucrates</name>
    <name type="common">Live sharksucker</name>
    <dbReference type="NCBI Taxonomy" id="173247"/>
    <lineage>
        <taxon>Eukaryota</taxon>
        <taxon>Metazoa</taxon>
        <taxon>Chordata</taxon>
        <taxon>Craniata</taxon>
        <taxon>Vertebrata</taxon>
        <taxon>Euteleostomi</taxon>
        <taxon>Actinopterygii</taxon>
        <taxon>Neopterygii</taxon>
        <taxon>Teleostei</taxon>
        <taxon>Neoteleostei</taxon>
        <taxon>Acanthomorphata</taxon>
        <taxon>Carangaria</taxon>
        <taxon>Carangiformes</taxon>
        <taxon>Echeneidae</taxon>
        <taxon>Echeneis</taxon>
    </lineage>
</organism>
<dbReference type="InterPro" id="IPR052304">
    <property type="entry name" value="PTTG1IP"/>
</dbReference>
<keyword evidence="5" id="KW-1185">Reference proteome</keyword>
<reference evidence="4" key="2">
    <citation type="submission" date="2025-08" db="UniProtKB">
        <authorList>
            <consortium name="Ensembl"/>
        </authorList>
    </citation>
    <scope>IDENTIFICATION</scope>
</reference>
<dbReference type="PANTHER" id="PTHR15191">
    <property type="entry name" value="PROTEIN CBG20567"/>
    <property type="match status" value="1"/>
</dbReference>
<protein>
    <recommendedName>
        <fullName evidence="3">PSI domain-containing protein</fullName>
    </recommendedName>
</protein>
<proteinExistence type="predicted"/>
<reference evidence="4" key="3">
    <citation type="submission" date="2025-09" db="UniProtKB">
        <authorList>
            <consortium name="Ensembl"/>
        </authorList>
    </citation>
    <scope>IDENTIFICATION</scope>
</reference>
<dbReference type="PANTHER" id="PTHR15191:SF7">
    <property type="entry name" value="PTTG1-INTERACTING PROTEIN B"/>
    <property type="match status" value="1"/>
</dbReference>
<dbReference type="GO" id="GO:0006606">
    <property type="term" value="P:protein import into nucleus"/>
    <property type="evidence" value="ECO:0007669"/>
    <property type="project" value="TreeGrafter"/>
</dbReference>
<dbReference type="SMART" id="SM00423">
    <property type="entry name" value="PSI"/>
    <property type="match status" value="1"/>
</dbReference>
<evidence type="ECO:0000313" key="4">
    <source>
        <dbReference type="Ensembl" id="ENSENLP00000045207.1"/>
    </source>
</evidence>
<dbReference type="GO" id="GO:0005634">
    <property type="term" value="C:nucleus"/>
    <property type="evidence" value="ECO:0007669"/>
    <property type="project" value="TreeGrafter"/>
</dbReference>
<keyword evidence="2" id="KW-1133">Transmembrane helix</keyword>
<dbReference type="GO" id="GO:0005737">
    <property type="term" value="C:cytoplasm"/>
    <property type="evidence" value="ECO:0007669"/>
    <property type="project" value="TreeGrafter"/>
</dbReference>
<evidence type="ECO:0000256" key="1">
    <source>
        <dbReference type="ARBA" id="ARBA00023180"/>
    </source>
</evidence>
<sequence>MTSASGGRDVSLPPPLGLSPACTVTRRASLIPLCPLTMAGPLGVSVAAVAFFLLGLSVSSEAQTPTPAPAPISVPCALRSNTSCADCLQNVTCLWCITTQQCIDYPVRNILPPSSVCPLADARWGVCLVNFQILIITMSVLVGVIIIAILICCFCCCKCERVGNKREDAKVERQTRARKARQKVKRTEMQLRHDEIRQKYGLAKDNPYSRMDNH</sequence>
<feature type="transmembrane region" description="Helical" evidence="2">
    <location>
        <begin position="36"/>
        <end position="58"/>
    </location>
</feature>
<evidence type="ECO:0000256" key="2">
    <source>
        <dbReference type="SAM" id="Phobius"/>
    </source>
</evidence>
<keyword evidence="2" id="KW-0812">Transmembrane</keyword>
<evidence type="ECO:0000259" key="3">
    <source>
        <dbReference type="SMART" id="SM00423"/>
    </source>
</evidence>
<accession>A0A665WNZ7</accession>
<feature type="transmembrane region" description="Helical" evidence="2">
    <location>
        <begin position="133"/>
        <end position="157"/>
    </location>
</feature>
<keyword evidence="2" id="KW-0472">Membrane</keyword>
<keyword evidence="1" id="KW-0325">Glycoprotein</keyword>
<dbReference type="Proteomes" id="UP000472264">
    <property type="component" value="Chromosome 21"/>
</dbReference>
<name>A0A665WNZ7_ECHNA</name>
<dbReference type="AlphaFoldDB" id="A0A665WNZ7"/>
<dbReference type="InParanoid" id="A0A665WNZ7"/>
<dbReference type="OMA" id="CVEYPVR"/>
<gene>
    <name evidence="4" type="primary">pttg1ipb</name>
</gene>
<feature type="domain" description="PSI" evidence="3">
    <location>
        <begin position="75"/>
        <end position="118"/>
    </location>
</feature>
<dbReference type="Ensembl" id="ENSENLT00000046327.1">
    <property type="protein sequence ID" value="ENSENLP00000045207.1"/>
    <property type="gene ID" value="ENSENLG00000019237.1"/>
</dbReference>